<keyword evidence="3" id="KW-0862">Zinc</keyword>
<proteinExistence type="predicted"/>
<dbReference type="InterPro" id="IPR002893">
    <property type="entry name" value="Znf_MYND"/>
</dbReference>
<name>A0A1L7WZR4_9HELO</name>
<dbReference type="Proteomes" id="UP000184330">
    <property type="component" value="Unassembled WGS sequence"/>
</dbReference>
<evidence type="ECO:0000313" key="7">
    <source>
        <dbReference type="Proteomes" id="UP000184330"/>
    </source>
</evidence>
<dbReference type="AlphaFoldDB" id="A0A1L7WZR4"/>
<organism evidence="6 7">
    <name type="scientific">Phialocephala subalpina</name>
    <dbReference type="NCBI Taxonomy" id="576137"/>
    <lineage>
        <taxon>Eukaryota</taxon>
        <taxon>Fungi</taxon>
        <taxon>Dikarya</taxon>
        <taxon>Ascomycota</taxon>
        <taxon>Pezizomycotina</taxon>
        <taxon>Leotiomycetes</taxon>
        <taxon>Helotiales</taxon>
        <taxon>Mollisiaceae</taxon>
        <taxon>Phialocephala</taxon>
        <taxon>Phialocephala fortinii species complex</taxon>
    </lineage>
</organism>
<dbReference type="SUPFAM" id="SSF144232">
    <property type="entry name" value="HIT/MYND zinc finger-like"/>
    <property type="match status" value="1"/>
</dbReference>
<keyword evidence="2 4" id="KW-0863">Zinc-finger</keyword>
<evidence type="ECO:0000313" key="6">
    <source>
        <dbReference type="EMBL" id="CZR58252.1"/>
    </source>
</evidence>
<keyword evidence="1" id="KW-0479">Metal-binding</keyword>
<dbReference type="OrthoDB" id="432970at2759"/>
<gene>
    <name evidence="6" type="ORF">PAC_08143</name>
</gene>
<dbReference type="STRING" id="576137.A0A1L7WZR4"/>
<evidence type="ECO:0000259" key="5">
    <source>
        <dbReference type="PROSITE" id="PS50865"/>
    </source>
</evidence>
<dbReference type="GO" id="GO:0008270">
    <property type="term" value="F:zinc ion binding"/>
    <property type="evidence" value="ECO:0007669"/>
    <property type="project" value="UniProtKB-KW"/>
</dbReference>
<accession>A0A1L7WZR4</accession>
<dbReference type="EMBL" id="FJOG01000011">
    <property type="protein sequence ID" value="CZR58252.1"/>
    <property type="molecule type" value="Genomic_DNA"/>
</dbReference>
<dbReference type="Pfam" id="PF01753">
    <property type="entry name" value="zf-MYND"/>
    <property type="match status" value="1"/>
</dbReference>
<evidence type="ECO:0000256" key="3">
    <source>
        <dbReference type="ARBA" id="ARBA00022833"/>
    </source>
</evidence>
<keyword evidence="7" id="KW-1185">Reference proteome</keyword>
<protein>
    <recommendedName>
        <fullName evidence="5">MYND-type domain-containing protein</fullName>
    </recommendedName>
</protein>
<feature type="domain" description="MYND-type" evidence="5">
    <location>
        <begin position="240"/>
        <end position="282"/>
    </location>
</feature>
<sequence>MDPEVRRQILGSKPASVNQVRLHVFGIDSDSDEVTGTPSMNDIIHPDASPELQALTFAQRESIYHESRGHDGCYKAILLYQHLFDLCPAGQKLSIQIKNEAPVLVDPSARKILEFKMNGPKLLTISTGLKGKDGAILTGLGQESSHSVLGFSCRGSGVVDFVVDMTRMQWGEAGRGSFGETCYLGTEAGFVDIMANVCDGVKEVGHDATHVGPSEHTMTMEACATRVWERWNNRDKEGWCDYCGVGASEWPLLDCSACKETKLRYCCKEHQRAAWKLHKFTCEKKKT</sequence>
<dbReference type="PROSITE" id="PS50865">
    <property type="entry name" value="ZF_MYND_2"/>
    <property type="match status" value="1"/>
</dbReference>
<evidence type="ECO:0000256" key="1">
    <source>
        <dbReference type="ARBA" id="ARBA00022723"/>
    </source>
</evidence>
<evidence type="ECO:0000256" key="2">
    <source>
        <dbReference type="ARBA" id="ARBA00022771"/>
    </source>
</evidence>
<dbReference type="Gene3D" id="6.10.140.2220">
    <property type="match status" value="1"/>
</dbReference>
<evidence type="ECO:0000256" key="4">
    <source>
        <dbReference type="PROSITE-ProRule" id="PRU00134"/>
    </source>
</evidence>
<reference evidence="6 7" key="1">
    <citation type="submission" date="2016-03" db="EMBL/GenBank/DDBJ databases">
        <authorList>
            <person name="Ploux O."/>
        </authorList>
    </citation>
    <scope>NUCLEOTIDE SEQUENCE [LARGE SCALE GENOMIC DNA]</scope>
    <source>
        <strain evidence="6 7">UAMH 11012</strain>
    </source>
</reference>